<protein>
    <recommendedName>
        <fullName evidence="3">Secreted protein</fullName>
    </recommendedName>
</protein>
<evidence type="ECO:0008006" key="3">
    <source>
        <dbReference type="Google" id="ProtNLM"/>
    </source>
</evidence>
<organism evidence="1 2">
    <name type="scientific">Microcoleus asticus IPMA8</name>
    <dbReference type="NCBI Taxonomy" id="2563858"/>
    <lineage>
        <taxon>Bacteria</taxon>
        <taxon>Bacillati</taxon>
        <taxon>Cyanobacteriota</taxon>
        <taxon>Cyanophyceae</taxon>
        <taxon>Oscillatoriophycideae</taxon>
        <taxon>Oscillatoriales</taxon>
        <taxon>Microcoleaceae</taxon>
        <taxon>Microcoleus</taxon>
        <taxon>Microcoleus asticus</taxon>
    </lineage>
</organism>
<gene>
    <name evidence="1" type="ORF">E5S67_05650</name>
</gene>
<name>A0ABX2D5H9_9CYAN</name>
<comment type="caution">
    <text evidence="1">The sequence shown here is derived from an EMBL/GenBank/DDBJ whole genome shotgun (WGS) entry which is preliminary data.</text>
</comment>
<keyword evidence="2" id="KW-1185">Reference proteome</keyword>
<evidence type="ECO:0000313" key="2">
    <source>
        <dbReference type="Proteomes" id="UP000702425"/>
    </source>
</evidence>
<reference evidence="1 2" key="1">
    <citation type="journal article" date="2020" name="Sci. Rep.">
        <title>A novel cyanobacterial geosmin producer, revising GeoA distribution and dispersion patterns in Bacteria.</title>
        <authorList>
            <person name="Churro C."/>
            <person name="Semedo-Aguiar A.P."/>
            <person name="Silva A.D."/>
            <person name="Pereira-Leal J.B."/>
            <person name="Leite R.B."/>
        </authorList>
    </citation>
    <scope>NUCLEOTIDE SEQUENCE [LARGE SCALE GENOMIC DNA]</scope>
    <source>
        <strain evidence="1 2">IPMA8</strain>
    </source>
</reference>
<proteinExistence type="predicted"/>
<evidence type="ECO:0000313" key="1">
    <source>
        <dbReference type="EMBL" id="NQE37869.1"/>
    </source>
</evidence>
<dbReference type="EMBL" id="SRRZ01000158">
    <property type="protein sequence ID" value="NQE37869.1"/>
    <property type="molecule type" value="Genomic_DNA"/>
</dbReference>
<accession>A0ABX2D5H9</accession>
<sequence length="85" mass="9741">MTLLVSILSALAASLSHLTGVNPVALTADGKPGFCIHDYILRCFNWIYLAAERWDGHQDVCDGWRRSHKIRQIYHQSQCYSFNLF</sequence>
<dbReference type="Proteomes" id="UP000702425">
    <property type="component" value="Unassembled WGS sequence"/>
</dbReference>
<dbReference type="RefSeq" id="WP_172192238.1">
    <property type="nucleotide sequence ID" value="NZ_CAWPPK010000066.1"/>
</dbReference>